<evidence type="ECO:0000256" key="1">
    <source>
        <dbReference type="SAM" id="Phobius"/>
    </source>
</evidence>
<dbReference type="EMBL" id="JACXVP010000009">
    <property type="protein sequence ID" value="KAG5586331.1"/>
    <property type="molecule type" value="Genomic_DNA"/>
</dbReference>
<feature type="transmembrane region" description="Helical" evidence="1">
    <location>
        <begin position="94"/>
        <end position="110"/>
    </location>
</feature>
<gene>
    <name evidence="2" type="ORF">H5410_046765</name>
</gene>
<evidence type="ECO:0000313" key="2">
    <source>
        <dbReference type="EMBL" id="KAG5586331.1"/>
    </source>
</evidence>
<protein>
    <submittedName>
        <fullName evidence="2">Uncharacterized protein</fullName>
    </submittedName>
</protein>
<dbReference type="Proteomes" id="UP000824120">
    <property type="component" value="Chromosome 9"/>
</dbReference>
<keyword evidence="1" id="KW-0472">Membrane</keyword>
<name>A0A9J5XD68_SOLCO</name>
<dbReference type="AlphaFoldDB" id="A0A9J5XD68"/>
<accession>A0A9J5XD68</accession>
<evidence type="ECO:0000313" key="3">
    <source>
        <dbReference type="Proteomes" id="UP000824120"/>
    </source>
</evidence>
<keyword evidence="1" id="KW-1133">Transmembrane helix</keyword>
<proteinExistence type="predicted"/>
<reference evidence="2 3" key="1">
    <citation type="submission" date="2020-09" db="EMBL/GenBank/DDBJ databases">
        <title>De no assembly of potato wild relative species, Solanum commersonii.</title>
        <authorList>
            <person name="Cho K."/>
        </authorList>
    </citation>
    <scope>NUCLEOTIDE SEQUENCE [LARGE SCALE GENOMIC DNA]</scope>
    <source>
        <strain evidence="2">LZ3.2</strain>
        <tissue evidence="2">Leaf</tissue>
    </source>
</reference>
<feature type="transmembrane region" description="Helical" evidence="1">
    <location>
        <begin position="26"/>
        <end position="43"/>
    </location>
</feature>
<organism evidence="2 3">
    <name type="scientific">Solanum commersonii</name>
    <name type="common">Commerson's wild potato</name>
    <name type="synonym">Commerson's nightshade</name>
    <dbReference type="NCBI Taxonomy" id="4109"/>
    <lineage>
        <taxon>Eukaryota</taxon>
        <taxon>Viridiplantae</taxon>
        <taxon>Streptophyta</taxon>
        <taxon>Embryophyta</taxon>
        <taxon>Tracheophyta</taxon>
        <taxon>Spermatophyta</taxon>
        <taxon>Magnoliopsida</taxon>
        <taxon>eudicotyledons</taxon>
        <taxon>Gunneridae</taxon>
        <taxon>Pentapetalae</taxon>
        <taxon>asterids</taxon>
        <taxon>lamiids</taxon>
        <taxon>Solanales</taxon>
        <taxon>Solanaceae</taxon>
        <taxon>Solanoideae</taxon>
        <taxon>Solaneae</taxon>
        <taxon>Solanum</taxon>
    </lineage>
</organism>
<keyword evidence="1" id="KW-0812">Transmembrane</keyword>
<feature type="transmembrane region" description="Helical" evidence="1">
    <location>
        <begin position="153"/>
        <end position="172"/>
    </location>
</feature>
<keyword evidence="3" id="KW-1185">Reference proteome</keyword>
<comment type="caution">
    <text evidence="2">The sequence shown here is derived from an EMBL/GenBank/DDBJ whole genome shotgun (WGS) entry which is preliminary data.</text>
</comment>
<sequence>MPISISINWAHLVGIADALGDPPFGLLHRLSSFPFSIFAFWIIGQYSTASRNSLATCRLLLFIANLIFSFKAQYTGTLGEVKAIRRLAKCIRQSSGLLFFVFSAVLFLFAKSNVYSVSSCDTPLSKNVKLTKLSLNASSSLTKSQRDAKSSHIVYATLFGLIIAAHSCLFDFEHYSIVKKCAAKDHSAQLVWDRRCTRIFAFWIIGRYSTISRNYSVKRQLLFFIADLIFSFKAQHTGTLGELRPFGDSPNALDDPYAFFSLSFQPLYSFFPSSVNALPQTLNT</sequence>